<name>A0A5B9QCP6_9BACT</name>
<feature type="domain" description="HRDC" evidence="1">
    <location>
        <begin position="209"/>
        <end position="289"/>
    </location>
</feature>
<dbReference type="Proteomes" id="UP000323917">
    <property type="component" value="Chromosome"/>
</dbReference>
<dbReference type="InterPro" id="IPR036397">
    <property type="entry name" value="RNaseH_sf"/>
</dbReference>
<proteinExistence type="predicted"/>
<gene>
    <name evidence="2" type="primary">rnd</name>
    <name evidence="2" type="ORF">Pr1d_39790</name>
</gene>
<dbReference type="PANTHER" id="PTHR47649:SF1">
    <property type="entry name" value="RIBONUCLEASE D"/>
    <property type="match status" value="1"/>
</dbReference>
<sequence length="396" mass="44385">MSSPTITSPDTLNQLCKRLREAPIIGIDTEFVSEDTFHPELCLIQVATTEDLAAIDPLALKDLTPFWETMVSGDHVTVLHAGREELNFFLRAVGAVPKHLFDVQIAAGFCSNEYPSSYSAVVSKFVGHQPAKGEQRTDWRRRPLTNAQIEYALEDVRYLLPLHERFTELLAKLGRSEWFASEMIAWQNEVIAANSRKDWRRVSGIGKLSSRSLAIVRELWTWRQEEAQSRNQPPRRILRDDLLVEIAKRKVDSPDRIMGIRGIERTPAKRKAQELADCVQRGLEGPTERLHVGGRKAELPSQLNLLGQFLAPALGTICRRAEIATSMVGTASDVRELIAYRIGLTNGDQPTPSLAEGWRAEVVGNVIDELLEGKRSIRINNARAEDPLVFDPIDPA</sequence>
<dbReference type="InterPro" id="IPR012337">
    <property type="entry name" value="RNaseH-like_sf"/>
</dbReference>
<dbReference type="KEGG" id="bgok:Pr1d_39790"/>
<dbReference type="SMART" id="SM00474">
    <property type="entry name" value="35EXOc"/>
    <property type="match status" value="1"/>
</dbReference>
<dbReference type="GO" id="GO:0000166">
    <property type="term" value="F:nucleotide binding"/>
    <property type="evidence" value="ECO:0007669"/>
    <property type="project" value="InterPro"/>
</dbReference>
<dbReference type="Gene3D" id="3.30.420.10">
    <property type="entry name" value="Ribonuclease H-like superfamily/Ribonuclease H"/>
    <property type="match status" value="1"/>
</dbReference>
<dbReference type="EC" id="3.1.13.5" evidence="2"/>
<dbReference type="CDD" id="cd06142">
    <property type="entry name" value="RNaseD_exo"/>
    <property type="match status" value="1"/>
</dbReference>
<reference evidence="2 3" key="1">
    <citation type="submission" date="2019-08" db="EMBL/GenBank/DDBJ databases">
        <title>Deep-cultivation of Planctomycetes and their phenomic and genomic characterization uncovers novel biology.</title>
        <authorList>
            <person name="Wiegand S."/>
            <person name="Jogler M."/>
            <person name="Boedeker C."/>
            <person name="Pinto D."/>
            <person name="Vollmers J."/>
            <person name="Rivas-Marin E."/>
            <person name="Kohn T."/>
            <person name="Peeters S.H."/>
            <person name="Heuer A."/>
            <person name="Rast P."/>
            <person name="Oberbeckmann S."/>
            <person name="Bunk B."/>
            <person name="Jeske O."/>
            <person name="Meyerdierks A."/>
            <person name="Storesund J.E."/>
            <person name="Kallscheuer N."/>
            <person name="Luecker S."/>
            <person name="Lage O.M."/>
            <person name="Pohl T."/>
            <person name="Merkel B.J."/>
            <person name="Hornburger P."/>
            <person name="Mueller R.-W."/>
            <person name="Bruemmer F."/>
            <person name="Labrenz M."/>
            <person name="Spormann A.M."/>
            <person name="Op den Camp H."/>
            <person name="Overmann J."/>
            <person name="Amann R."/>
            <person name="Jetten M.S.M."/>
            <person name="Mascher T."/>
            <person name="Medema M.H."/>
            <person name="Devos D.P."/>
            <person name="Kaster A.-K."/>
            <person name="Ovreas L."/>
            <person name="Rohde M."/>
            <person name="Galperin M.Y."/>
            <person name="Jogler C."/>
        </authorList>
    </citation>
    <scope>NUCLEOTIDE SEQUENCE [LARGE SCALE GENOMIC DNA]</scope>
    <source>
        <strain evidence="2 3">Pr1d</strain>
    </source>
</reference>
<dbReference type="InterPro" id="IPR002121">
    <property type="entry name" value="HRDC_dom"/>
</dbReference>
<dbReference type="OrthoDB" id="9800549at2"/>
<dbReference type="Pfam" id="PF00570">
    <property type="entry name" value="HRDC"/>
    <property type="match status" value="1"/>
</dbReference>
<accession>A0A5B9QCP6</accession>
<dbReference type="EMBL" id="CP042913">
    <property type="protein sequence ID" value="QEG36664.1"/>
    <property type="molecule type" value="Genomic_DNA"/>
</dbReference>
<evidence type="ECO:0000259" key="1">
    <source>
        <dbReference type="PROSITE" id="PS50967"/>
    </source>
</evidence>
<dbReference type="SMART" id="SM00341">
    <property type="entry name" value="HRDC"/>
    <property type="match status" value="1"/>
</dbReference>
<dbReference type="Gene3D" id="1.10.150.80">
    <property type="entry name" value="HRDC domain"/>
    <property type="match status" value="1"/>
</dbReference>
<dbReference type="SUPFAM" id="SSF53098">
    <property type="entry name" value="Ribonuclease H-like"/>
    <property type="match status" value="1"/>
</dbReference>
<dbReference type="GO" id="GO:0008408">
    <property type="term" value="F:3'-5' exonuclease activity"/>
    <property type="evidence" value="ECO:0007669"/>
    <property type="project" value="InterPro"/>
</dbReference>
<keyword evidence="2" id="KW-0378">Hydrolase</keyword>
<dbReference type="GO" id="GO:0006139">
    <property type="term" value="P:nucleobase-containing compound metabolic process"/>
    <property type="evidence" value="ECO:0007669"/>
    <property type="project" value="InterPro"/>
</dbReference>
<dbReference type="PANTHER" id="PTHR47649">
    <property type="entry name" value="RIBONUCLEASE D"/>
    <property type="match status" value="1"/>
</dbReference>
<protein>
    <submittedName>
        <fullName evidence="2">Ribonuclease D</fullName>
        <ecNumber evidence="2">3.1.13.5</ecNumber>
    </submittedName>
</protein>
<dbReference type="PROSITE" id="PS50967">
    <property type="entry name" value="HRDC"/>
    <property type="match status" value="1"/>
</dbReference>
<dbReference type="RefSeq" id="WP_148074985.1">
    <property type="nucleotide sequence ID" value="NZ_CP042913.1"/>
</dbReference>
<dbReference type="Pfam" id="PF01612">
    <property type="entry name" value="DNA_pol_A_exo1"/>
    <property type="match status" value="1"/>
</dbReference>
<evidence type="ECO:0000313" key="3">
    <source>
        <dbReference type="Proteomes" id="UP000323917"/>
    </source>
</evidence>
<dbReference type="SUPFAM" id="SSF47819">
    <property type="entry name" value="HRDC-like"/>
    <property type="match status" value="2"/>
</dbReference>
<dbReference type="InterPro" id="IPR044876">
    <property type="entry name" value="HRDC_dom_sf"/>
</dbReference>
<keyword evidence="3" id="KW-1185">Reference proteome</keyword>
<dbReference type="GO" id="GO:0003676">
    <property type="term" value="F:nucleic acid binding"/>
    <property type="evidence" value="ECO:0007669"/>
    <property type="project" value="InterPro"/>
</dbReference>
<dbReference type="InterPro" id="IPR010997">
    <property type="entry name" value="HRDC-like_sf"/>
</dbReference>
<organism evidence="2 3">
    <name type="scientific">Bythopirellula goksoeyrii</name>
    <dbReference type="NCBI Taxonomy" id="1400387"/>
    <lineage>
        <taxon>Bacteria</taxon>
        <taxon>Pseudomonadati</taxon>
        <taxon>Planctomycetota</taxon>
        <taxon>Planctomycetia</taxon>
        <taxon>Pirellulales</taxon>
        <taxon>Lacipirellulaceae</taxon>
        <taxon>Bythopirellula</taxon>
    </lineage>
</organism>
<dbReference type="InterPro" id="IPR002562">
    <property type="entry name" value="3'-5'_exonuclease_dom"/>
</dbReference>
<dbReference type="InterPro" id="IPR051086">
    <property type="entry name" value="RNase_D-like"/>
</dbReference>
<dbReference type="GO" id="GO:0033890">
    <property type="term" value="F:ribonuclease D activity"/>
    <property type="evidence" value="ECO:0007669"/>
    <property type="project" value="UniProtKB-EC"/>
</dbReference>
<dbReference type="AlphaFoldDB" id="A0A5B9QCP6"/>
<evidence type="ECO:0000313" key="2">
    <source>
        <dbReference type="EMBL" id="QEG36664.1"/>
    </source>
</evidence>